<gene>
    <name evidence="1" type="ORF">SASPL_118777</name>
</gene>
<protein>
    <submittedName>
        <fullName evidence="1">Uncharacterized protein</fullName>
    </submittedName>
</protein>
<comment type="caution">
    <text evidence="1">The sequence shown here is derived from an EMBL/GenBank/DDBJ whole genome shotgun (WGS) entry which is preliminary data.</text>
</comment>
<proteinExistence type="predicted"/>
<dbReference type="Pfam" id="PF05553">
    <property type="entry name" value="DUF761"/>
    <property type="match status" value="1"/>
</dbReference>
<accession>A0A8X8Y111</accession>
<keyword evidence="2" id="KW-1185">Reference proteome</keyword>
<name>A0A8X8Y111_SALSN</name>
<sequence length="70" mass="8098">MVYSKEAQNLYTINKAAVDGRQPGAAETKPTGDINESAEAFIKRFRRQLLQQWLESTEKNYDEMIKRGVY</sequence>
<evidence type="ECO:0000313" key="1">
    <source>
        <dbReference type="EMBL" id="KAG6422212.1"/>
    </source>
</evidence>
<organism evidence="1">
    <name type="scientific">Salvia splendens</name>
    <name type="common">Scarlet sage</name>
    <dbReference type="NCBI Taxonomy" id="180675"/>
    <lineage>
        <taxon>Eukaryota</taxon>
        <taxon>Viridiplantae</taxon>
        <taxon>Streptophyta</taxon>
        <taxon>Embryophyta</taxon>
        <taxon>Tracheophyta</taxon>
        <taxon>Spermatophyta</taxon>
        <taxon>Magnoliopsida</taxon>
        <taxon>eudicotyledons</taxon>
        <taxon>Gunneridae</taxon>
        <taxon>Pentapetalae</taxon>
        <taxon>asterids</taxon>
        <taxon>lamiids</taxon>
        <taxon>Lamiales</taxon>
        <taxon>Lamiaceae</taxon>
        <taxon>Nepetoideae</taxon>
        <taxon>Mentheae</taxon>
        <taxon>Salviinae</taxon>
        <taxon>Salvia</taxon>
        <taxon>Salvia subgen. Calosphace</taxon>
        <taxon>core Calosphace</taxon>
    </lineage>
</organism>
<dbReference type="Proteomes" id="UP000298416">
    <property type="component" value="Unassembled WGS sequence"/>
</dbReference>
<evidence type="ECO:0000313" key="2">
    <source>
        <dbReference type="Proteomes" id="UP000298416"/>
    </source>
</evidence>
<reference evidence="1" key="1">
    <citation type="submission" date="2018-01" db="EMBL/GenBank/DDBJ databases">
        <authorList>
            <person name="Mao J.F."/>
        </authorList>
    </citation>
    <scope>NUCLEOTIDE SEQUENCE</scope>
    <source>
        <strain evidence="1">Huo1</strain>
        <tissue evidence="1">Leaf</tissue>
    </source>
</reference>
<dbReference type="AlphaFoldDB" id="A0A8X8Y111"/>
<dbReference type="InterPro" id="IPR008480">
    <property type="entry name" value="DUF761_pln"/>
</dbReference>
<dbReference type="EMBL" id="PNBA02000006">
    <property type="protein sequence ID" value="KAG6422212.1"/>
    <property type="molecule type" value="Genomic_DNA"/>
</dbReference>
<reference evidence="1" key="2">
    <citation type="submission" date="2020-08" db="EMBL/GenBank/DDBJ databases">
        <title>Plant Genome Project.</title>
        <authorList>
            <person name="Zhang R.-G."/>
        </authorList>
    </citation>
    <scope>NUCLEOTIDE SEQUENCE</scope>
    <source>
        <strain evidence="1">Huo1</strain>
        <tissue evidence="1">Leaf</tissue>
    </source>
</reference>